<organism evidence="2 3">
    <name type="scientific">Dendrobium catenatum</name>
    <dbReference type="NCBI Taxonomy" id="906689"/>
    <lineage>
        <taxon>Eukaryota</taxon>
        <taxon>Viridiplantae</taxon>
        <taxon>Streptophyta</taxon>
        <taxon>Embryophyta</taxon>
        <taxon>Tracheophyta</taxon>
        <taxon>Spermatophyta</taxon>
        <taxon>Magnoliopsida</taxon>
        <taxon>Liliopsida</taxon>
        <taxon>Asparagales</taxon>
        <taxon>Orchidaceae</taxon>
        <taxon>Epidendroideae</taxon>
        <taxon>Malaxideae</taxon>
        <taxon>Dendrobiinae</taxon>
        <taxon>Dendrobium</taxon>
    </lineage>
</organism>
<evidence type="ECO:0000256" key="1">
    <source>
        <dbReference type="SAM" id="MobiDB-lite"/>
    </source>
</evidence>
<evidence type="ECO:0000313" key="3">
    <source>
        <dbReference type="Proteomes" id="UP000233837"/>
    </source>
</evidence>
<reference evidence="2 3" key="2">
    <citation type="journal article" date="2017" name="Nature">
        <title>The Apostasia genome and the evolution of orchids.</title>
        <authorList>
            <person name="Zhang G.Q."/>
            <person name="Liu K.W."/>
            <person name="Li Z."/>
            <person name="Lohaus R."/>
            <person name="Hsiao Y.Y."/>
            <person name="Niu S.C."/>
            <person name="Wang J.Y."/>
            <person name="Lin Y.C."/>
            <person name="Xu Q."/>
            <person name="Chen L.J."/>
            <person name="Yoshida K."/>
            <person name="Fujiwara S."/>
            <person name="Wang Z.W."/>
            <person name="Zhang Y.Q."/>
            <person name="Mitsuda N."/>
            <person name="Wang M."/>
            <person name="Liu G.H."/>
            <person name="Pecoraro L."/>
            <person name="Huang H.X."/>
            <person name="Xiao X.J."/>
            <person name="Lin M."/>
            <person name="Wu X.Y."/>
            <person name="Wu W.L."/>
            <person name="Chen Y.Y."/>
            <person name="Chang S.B."/>
            <person name="Sakamoto S."/>
            <person name="Ohme-Takagi M."/>
            <person name="Yagi M."/>
            <person name="Zeng S.J."/>
            <person name="Shen C.Y."/>
            <person name="Yeh C.M."/>
            <person name="Luo Y.B."/>
            <person name="Tsai W.C."/>
            <person name="Van de Peer Y."/>
            <person name="Liu Z.J."/>
        </authorList>
    </citation>
    <scope>NUCLEOTIDE SEQUENCE [LARGE SCALE GENOMIC DNA]</scope>
    <source>
        <tissue evidence="2">The whole plant</tissue>
    </source>
</reference>
<feature type="compositionally biased region" description="Polar residues" evidence="1">
    <location>
        <begin position="185"/>
        <end position="213"/>
    </location>
</feature>
<dbReference type="Proteomes" id="UP000233837">
    <property type="component" value="Unassembled WGS sequence"/>
</dbReference>
<evidence type="ECO:0000313" key="2">
    <source>
        <dbReference type="EMBL" id="PKU77004.1"/>
    </source>
</evidence>
<sequence length="259" mass="28601">MAGLRSNFPLRLQQILSAGRPVSPALKLESEPLKFSVLFIYHVKTDLEIWRDISDAYACNCGTSRSFIRIQCLLIELRSPPPNGGRGGGMKENWQHYNYWHQIDPDDEAVTTTSKHTPVLKPESSSQPSPKVRDTITWDSWNEVVAKAQAIIRGGWCKEEGSKPVHQPSPQGPTNYDNRPDGSIKTPSSASSRSQGANAQPEQPPGITQQDATDQPDKSSLLLASVTSSECRLRGETDNSEDEMEFAGDSDSNTEMEDD</sequence>
<feature type="region of interest" description="Disordered" evidence="1">
    <location>
        <begin position="110"/>
        <end position="134"/>
    </location>
</feature>
<gene>
    <name evidence="2" type="ORF">MA16_Dca001610</name>
</gene>
<keyword evidence="3" id="KW-1185">Reference proteome</keyword>
<feature type="region of interest" description="Disordered" evidence="1">
    <location>
        <begin position="159"/>
        <end position="259"/>
    </location>
</feature>
<name>A0A2I0WMW6_9ASPA</name>
<protein>
    <submittedName>
        <fullName evidence="2">Uncharacterized protein</fullName>
    </submittedName>
</protein>
<dbReference type="EMBL" id="KZ502537">
    <property type="protein sequence ID" value="PKU77004.1"/>
    <property type="molecule type" value="Genomic_DNA"/>
</dbReference>
<reference evidence="2 3" key="1">
    <citation type="journal article" date="2016" name="Sci. Rep.">
        <title>The Dendrobium catenatum Lindl. genome sequence provides insights into polysaccharide synthase, floral development and adaptive evolution.</title>
        <authorList>
            <person name="Zhang G.Q."/>
            <person name="Xu Q."/>
            <person name="Bian C."/>
            <person name="Tsai W.C."/>
            <person name="Yeh C.M."/>
            <person name="Liu K.W."/>
            <person name="Yoshida K."/>
            <person name="Zhang L.S."/>
            <person name="Chang S.B."/>
            <person name="Chen F."/>
            <person name="Shi Y."/>
            <person name="Su Y.Y."/>
            <person name="Zhang Y.Q."/>
            <person name="Chen L.J."/>
            <person name="Yin Y."/>
            <person name="Lin M."/>
            <person name="Huang H."/>
            <person name="Deng H."/>
            <person name="Wang Z.W."/>
            <person name="Zhu S.L."/>
            <person name="Zhao X."/>
            <person name="Deng C."/>
            <person name="Niu S.C."/>
            <person name="Huang J."/>
            <person name="Wang M."/>
            <person name="Liu G.H."/>
            <person name="Yang H.J."/>
            <person name="Xiao X.J."/>
            <person name="Hsiao Y.Y."/>
            <person name="Wu W.L."/>
            <person name="Chen Y.Y."/>
            <person name="Mitsuda N."/>
            <person name="Ohme-Takagi M."/>
            <person name="Luo Y.B."/>
            <person name="Van de Peer Y."/>
            <person name="Liu Z.J."/>
        </authorList>
    </citation>
    <scope>NUCLEOTIDE SEQUENCE [LARGE SCALE GENOMIC DNA]</scope>
    <source>
        <tissue evidence="2">The whole plant</tissue>
    </source>
</reference>
<feature type="compositionally biased region" description="Polar residues" evidence="1">
    <location>
        <begin position="168"/>
        <end position="177"/>
    </location>
</feature>
<accession>A0A2I0WMW6</accession>
<proteinExistence type="predicted"/>
<feature type="compositionally biased region" description="Acidic residues" evidence="1">
    <location>
        <begin position="238"/>
        <end position="259"/>
    </location>
</feature>
<dbReference type="AlphaFoldDB" id="A0A2I0WMW6"/>